<proteinExistence type="predicted"/>
<organism evidence="1 2">
    <name type="scientific">Weissella sagaensis</name>
    <dbReference type="NCBI Taxonomy" id="2559928"/>
    <lineage>
        <taxon>Bacteria</taxon>
        <taxon>Bacillati</taxon>
        <taxon>Bacillota</taxon>
        <taxon>Bacilli</taxon>
        <taxon>Lactobacillales</taxon>
        <taxon>Lactobacillaceae</taxon>
        <taxon>Weissella</taxon>
    </lineage>
</organism>
<keyword evidence="2" id="KW-1185">Reference proteome</keyword>
<comment type="caution">
    <text evidence="1">The sequence shown here is derived from an EMBL/GenBank/DDBJ whole genome shotgun (WGS) entry which is preliminary data.</text>
</comment>
<protein>
    <recommendedName>
        <fullName evidence="3">Mga helix-turn-helix domain-containing protein</fullName>
    </recommendedName>
</protein>
<evidence type="ECO:0000313" key="1">
    <source>
        <dbReference type="EMBL" id="MFC6177895.1"/>
    </source>
</evidence>
<reference evidence="2" key="1">
    <citation type="journal article" date="2019" name="Int. J. Syst. Evol. Microbiol.">
        <title>The Global Catalogue of Microorganisms (GCM) 10K type strain sequencing project: providing services to taxonomists for standard genome sequencing and annotation.</title>
        <authorList>
            <consortium name="The Broad Institute Genomics Platform"/>
            <consortium name="The Broad Institute Genome Sequencing Center for Infectious Disease"/>
            <person name="Wu L."/>
            <person name="Ma J."/>
        </authorList>
    </citation>
    <scope>NUCLEOTIDE SEQUENCE [LARGE SCALE GENOMIC DNA]</scope>
    <source>
        <strain evidence="2">CCM 8924</strain>
    </source>
</reference>
<dbReference type="Proteomes" id="UP001596158">
    <property type="component" value="Unassembled WGS sequence"/>
</dbReference>
<dbReference type="RefSeq" id="WP_137600849.1">
    <property type="nucleotide sequence ID" value="NZ_BJDT01000008.1"/>
</dbReference>
<evidence type="ECO:0000313" key="2">
    <source>
        <dbReference type="Proteomes" id="UP001596158"/>
    </source>
</evidence>
<dbReference type="EMBL" id="JBHSSG010000004">
    <property type="protein sequence ID" value="MFC6177895.1"/>
    <property type="molecule type" value="Genomic_DNA"/>
</dbReference>
<name>A0ABW1RR37_9LACO</name>
<sequence length="118" mass="13797">MLQTFTPFIDENRLLSINFFELLYDQNQTTYSIYKLKKELAISSYKMHHLLEEVEDISKTILQIKMTHSNGLLSCTLINSTSVHQAISYEARNSINFQIFCHAFLTLKINLMNPLHKI</sequence>
<gene>
    <name evidence="1" type="ORF">ACFQGR_00480</name>
</gene>
<accession>A0ABW1RR37</accession>
<evidence type="ECO:0008006" key="3">
    <source>
        <dbReference type="Google" id="ProtNLM"/>
    </source>
</evidence>